<evidence type="ECO:0000259" key="6">
    <source>
        <dbReference type="Pfam" id="PF04073"/>
    </source>
</evidence>
<dbReference type="EMBL" id="QYRT01000006">
    <property type="protein sequence ID" value="TIH39346.1"/>
    <property type="molecule type" value="Genomic_DNA"/>
</dbReference>
<dbReference type="SUPFAM" id="SSF55826">
    <property type="entry name" value="YbaK/ProRS associated domain"/>
    <property type="match status" value="1"/>
</dbReference>
<dbReference type="PIRSF" id="PIRSF006181">
    <property type="entry name" value="EbsC_YbaK"/>
    <property type="match status" value="1"/>
</dbReference>
<evidence type="ECO:0000313" key="8">
    <source>
        <dbReference type="Proteomes" id="UP000306192"/>
    </source>
</evidence>
<dbReference type="PANTHER" id="PTHR30411">
    <property type="entry name" value="CYTOPLASMIC PROTEIN"/>
    <property type="match status" value="1"/>
</dbReference>
<protein>
    <recommendedName>
        <fullName evidence="4">Cys-tRNA(Pro)/Cys-tRNA(Cys) deacylase</fullName>
        <ecNumber evidence="4">4.2.-.-</ecNumber>
    </recommendedName>
</protein>
<dbReference type="EC" id="4.2.-.-" evidence="4"/>
<evidence type="ECO:0000256" key="4">
    <source>
        <dbReference type="PIRNR" id="PIRNR006181"/>
    </source>
</evidence>
<comment type="caution">
    <text evidence="7">The sequence shown here is derived from an EMBL/GenBank/DDBJ whole genome shotgun (WGS) entry which is preliminary data.</text>
</comment>
<dbReference type="InterPro" id="IPR007214">
    <property type="entry name" value="YbaK/aa-tRNA-synth-assoc-dom"/>
</dbReference>
<evidence type="ECO:0000256" key="1">
    <source>
        <dbReference type="ARBA" id="ARBA00009798"/>
    </source>
</evidence>
<dbReference type="Proteomes" id="UP000306192">
    <property type="component" value="Unassembled WGS sequence"/>
</dbReference>
<dbReference type="AlphaFoldDB" id="A0A4T2C9I0"/>
<dbReference type="GO" id="GO:0016829">
    <property type="term" value="F:lyase activity"/>
    <property type="evidence" value="ECO:0007669"/>
    <property type="project" value="UniProtKB-KW"/>
</dbReference>
<reference evidence="7 8" key="1">
    <citation type="journal article" date="2019" name="Microorganisms">
        <title>Systematic Affiliation and Genome Analysis of Subtercola vilae DB165(T) with Particular Emphasis on Cold Adaptation of an Isolate from a High-Altitude Cold Volcano Lake.</title>
        <authorList>
            <person name="Villalobos A.S."/>
            <person name="Wiese J."/>
            <person name="Imhoff J.F."/>
            <person name="Dorador C."/>
            <person name="Keller A."/>
            <person name="Hentschel U."/>
        </authorList>
    </citation>
    <scope>NUCLEOTIDE SEQUENCE [LARGE SCALE GENOMIC DNA]</scope>
    <source>
        <strain evidence="7 8">DB165</strain>
    </source>
</reference>
<keyword evidence="8" id="KW-1185">Reference proteome</keyword>
<dbReference type="GO" id="GO:0002161">
    <property type="term" value="F:aminoacyl-tRNA deacylase activity"/>
    <property type="evidence" value="ECO:0007669"/>
    <property type="project" value="InterPro"/>
</dbReference>
<comment type="similarity">
    <text evidence="1 4">Belongs to the prolyl-tRNA editing family. YbaK/EbsC subfamily.</text>
</comment>
<keyword evidence="2 4" id="KW-0648">Protein biosynthesis</keyword>
<dbReference type="PANTHER" id="PTHR30411:SF0">
    <property type="entry name" value="CYS-TRNA(PRO)_CYS-TRNA(CYS) DEACYLASE YBAK"/>
    <property type="match status" value="1"/>
</dbReference>
<evidence type="ECO:0000256" key="5">
    <source>
        <dbReference type="SAM" id="MobiDB-lite"/>
    </source>
</evidence>
<feature type="compositionally biased region" description="Gly residues" evidence="5">
    <location>
        <begin position="10"/>
        <end position="24"/>
    </location>
</feature>
<dbReference type="InterPro" id="IPR036754">
    <property type="entry name" value="YbaK/aa-tRNA-synt-asso_dom_sf"/>
</dbReference>
<accession>A0A4T2C9I0</accession>
<dbReference type="OrthoDB" id="9809296at2"/>
<dbReference type="Pfam" id="PF04073">
    <property type="entry name" value="tRNA_edit"/>
    <property type="match status" value="1"/>
</dbReference>
<dbReference type="CDD" id="cd00002">
    <property type="entry name" value="YbaK_deacylase"/>
    <property type="match status" value="1"/>
</dbReference>
<feature type="domain" description="YbaK/aminoacyl-tRNA synthetase-associated" evidence="6">
    <location>
        <begin position="57"/>
        <end position="168"/>
    </location>
</feature>
<evidence type="ECO:0000256" key="2">
    <source>
        <dbReference type="ARBA" id="ARBA00022917"/>
    </source>
</evidence>
<feature type="region of interest" description="Disordered" evidence="5">
    <location>
        <begin position="1"/>
        <end position="25"/>
    </location>
</feature>
<dbReference type="InterPro" id="IPR004369">
    <property type="entry name" value="Prolyl-tRNA_editing_YbaK/EbsC"/>
</dbReference>
<organism evidence="7 8">
    <name type="scientific">Subtercola vilae</name>
    <dbReference type="NCBI Taxonomy" id="2056433"/>
    <lineage>
        <taxon>Bacteria</taxon>
        <taxon>Bacillati</taxon>
        <taxon>Actinomycetota</taxon>
        <taxon>Actinomycetes</taxon>
        <taxon>Micrococcales</taxon>
        <taxon>Microbacteriaceae</taxon>
        <taxon>Subtercola</taxon>
    </lineage>
</organism>
<dbReference type="Gene3D" id="3.90.960.10">
    <property type="entry name" value="YbaK/aminoacyl-tRNA synthetase-associated domain"/>
    <property type="match status" value="1"/>
</dbReference>
<name>A0A4T2C9I0_9MICO</name>
<keyword evidence="3 4" id="KW-0456">Lyase</keyword>
<proteinExistence type="inferred from homology"/>
<gene>
    <name evidence="7" type="ORF">D4765_04540</name>
</gene>
<evidence type="ECO:0000256" key="3">
    <source>
        <dbReference type="ARBA" id="ARBA00023239"/>
    </source>
</evidence>
<sequence length="180" mass="17900">MAKTAKSSSGAGGAGGASGHGGTSGPTTAATVALLRAGVAFTPHAYQHNDAATDFGAEAAAALSIEPGRVFKTLMVETDKGLAIGIVSVSSMLDVKALAGVLGAKRASMADKAVAERKSGYVVGGISPFGQKTPLPTVLDALALDYPTIYVSGGRRGFDVEVAPADLLSVTGGITAVIRR</sequence>
<dbReference type="RefSeq" id="WP_136641075.1">
    <property type="nucleotide sequence ID" value="NZ_QYRT01000006.1"/>
</dbReference>
<dbReference type="GO" id="GO:0006412">
    <property type="term" value="P:translation"/>
    <property type="evidence" value="ECO:0007669"/>
    <property type="project" value="UniProtKB-KW"/>
</dbReference>
<evidence type="ECO:0000313" key="7">
    <source>
        <dbReference type="EMBL" id="TIH39346.1"/>
    </source>
</evidence>